<dbReference type="EMBL" id="CAMGYJ010000008">
    <property type="protein sequence ID" value="CAI0460484.1"/>
    <property type="molecule type" value="Genomic_DNA"/>
</dbReference>
<organism evidence="2 3">
    <name type="scientific">Linum tenue</name>
    <dbReference type="NCBI Taxonomy" id="586396"/>
    <lineage>
        <taxon>Eukaryota</taxon>
        <taxon>Viridiplantae</taxon>
        <taxon>Streptophyta</taxon>
        <taxon>Embryophyta</taxon>
        <taxon>Tracheophyta</taxon>
        <taxon>Spermatophyta</taxon>
        <taxon>Magnoliopsida</taxon>
        <taxon>eudicotyledons</taxon>
        <taxon>Gunneridae</taxon>
        <taxon>Pentapetalae</taxon>
        <taxon>rosids</taxon>
        <taxon>fabids</taxon>
        <taxon>Malpighiales</taxon>
        <taxon>Linaceae</taxon>
        <taxon>Linum</taxon>
    </lineage>
</organism>
<keyword evidence="3" id="KW-1185">Reference proteome</keyword>
<proteinExistence type="predicted"/>
<feature type="compositionally biased region" description="Polar residues" evidence="1">
    <location>
        <begin position="8"/>
        <end position="19"/>
    </location>
</feature>
<reference evidence="2" key="1">
    <citation type="submission" date="2022-08" db="EMBL/GenBank/DDBJ databases">
        <authorList>
            <person name="Gutierrez-Valencia J."/>
        </authorList>
    </citation>
    <scope>NUCLEOTIDE SEQUENCE</scope>
</reference>
<dbReference type="PANTHER" id="PTHR33647:SF5">
    <property type="entry name" value="OS01G0793900 PROTEIN"/>
    <property type="match status" value="1"/>
</dbReference>
<feature type="compositionally biased region" description="Basic residues" evidence="1">
    <location>
        <begin position="29"/>
        <end position="40"/>
    </location>
</feature>
<name>A0AAV0NP75_9ROSI</name>
<comment type="caution">
    <text evidence="2">The sequence shown here is derived from an EMBL/GenBank/DDBJ whole genome shotgun (WGS) entry which is preliminary data.</text>
</comment>
<dbReference type="AlphaFoldDB" id="A0AAV0NP75"/>
<gene>
    <name evidence="2" type="ORF">LITE_LOCUS34486</name>
</gene>
<dbReference type="Proteomes" id="UP001154282">
    <property type="component" value="Unassembled WGS sequence"/>
</dbReference>
<feature type="region of interest" description="Disordered" evidence="1">
    <location>
        <begin position="103"/>
        <end position="126"/>
    </location>
</feature>
<dbReference type="PANTHER" id="PTHR33647">
    <property type="entry name" value="OS01G0793900 PROTEIN"/>
    <property type="match status" value="1"/>
</dbReference>
<accession>A0AAV0NP75</accession>
<evidence type="ECO:0000313" key="2">
    <source>
        <dbReference type="EMBL" id="CAI0460484.1"/>
    </source>
</evidence>
<evidence type="ECO:0000256" key="1">
    <source>
        <dbReference type="SAM" id="MobiDB-lite"/>
    </source>
</evidence>
<feature type="region of interest" description="Disordered" evidence="1">
    <location>
        <begin position="1"/>
        <end position="62"/>
    </location>
</feature>
<evidence type="ECO:0000313" key="3">
    <source>
        <dbReference type="Proteomes" id="UP001154282"/>
    </source>
</evidence>
<protein>
    <submittedName>
        <fullName evidence="2">Uncharacterized protein</fullName>
    </submittedName>
</protein>
<sequence length="126" mass="14288">MGNCITAHHNSNKIASLSPQDDETTEKKQKQKQKKSVRFVKRGDDDDEERGEDGGKRSPTAAAVRIRVLVTKNELREILKRHREELRSSSLEELVRAVKGRRMEDGGGNCEDGVWRPALETIPEDH</sequence>